<dbReference type="InterPro" id="IPR001841">
    <property type="entry name" value="Znf_RING"/>
</dbReference>
<dbReference type="Gene3D" id="3.30.70.330">
    <property type="match status" value="2"/>
</dbReference>
<dbReference type="GO" id="GO:0005654">
    <property type="term" value="C:nucleoplasm"/>
    <property type="evidence" value="ECO:0007669"/>
    <property type="project" value="TreeGrafter"/>
</dbReference>
<evidence type="ECO:0000256" key="6">
    <source>
        <dbReference type="PROSITE-ProRule" id="PRU00176"/>
    </source>
</evidence>
<evidence type="ECO:0000259" key="8">
    <source>
        <dbReference type="PROSITE" id="PS50089"/>
    </source>
</evidence>
<dbReference type="GO" id="GO:0003723">
    <property type="term" value="F:RNA binding"/>
    <property type="evidence" value="ECO:0007669"/>
    <property type="project" value="UniProtKB-UniRule"/>
</dbReference>
<feature type="domain" description="RRM" evidence="9">
    <location>
        <begin position="413"/>
        <end position="493"/>
    </location>
</feature>
<evidence type="ECO:0000256" key="7">
    <source>
        <dbReference type="SAM" id="MobiDB-lite"/>
    </source>
</evidence>
<evidence type="ECO:0000313" key="10">
    <source>
        <dbReference type="EMBL" id="GAU90268.1"/>
    </source>
</evidence>
<dbReference type="Proteomes" id="UP000186922">
    <property type="component" value="Unassembled WGS sequence"/>
</dbReference>
<dbReference type="PROSITE" id="PS50102">
    <property type="entry name" value="RRM"/>
    <property type="match status" value="2"/>
</dbReference>
<dbReference type="SUPFAM" id="SSF54928">
    <property type="entry name" value="RNA-binding domain, RBD"/>
    <property type="match status" value="2"/>
</dbReference>
<reference evidence="10 11" key="1">
    <citation type="journal article" date="2016" name="Nat. Commun.">
        <title>Extremotolerant tardigrade genome and improved radiotolerance of human cultured cells by tardigrade-unique protein.</title>
        <authorList>
            <person name="Hashimoto T."/>
            <person name="Horikawa D.D."/>
            <person name="Saito Y."/>
            <person name="Kuwahara H."/>
            <person name="Kozuka-Hata H."/>
            <person name="Shin-I T."/>
            <person name="Minakuchi Y."/>
            <person name="Ohishi K."/>
            <person name="Motoyama A."/>
            <person name="Aizu T."/>
            <person name="Enomoto A."/>
            <person name="Kondo K."/>
            <person name="Tanaka S."/>
            <person name="Hara Y."/>
            <person name="Koshikawa S."/>
            <person name="Sagara H."/>
            <person name="Miura T."/>
            <person name="Yokobori S."/>
            <person name="Miyagawa K."/>
            <person name="Suzuki Y."/>
            <person name="Kubo T."/>
            <person name="Oyama M."/>
            <person name="Kohara Y."/>
            <person name="Fujiyama A."/>
            <person name="Arakawa K."/>
            <person name="Katayama T."/>
            <person name="Toyoda A."/>
            <person name="Kunieda T."/>
        </authorList>
    </citation>
    <scope>NUCLEOTIDE SEQUENCE [LARGE SCALE GENOMIC DNA]</scope>
    <source>
        <strain evidence="10 11">YOKOZUNA-1</strain>
    </source>
</reference>
<feature type="compositionally biased region" description="Low complexity" evidence="7">
    <location>
        <begin position="525"/>
        <end position="546"/>
    </location>
</feature>
<evidence type="ECO:0000256" key="3">
    <source>
        <dbReference type="ARBA" id="ARBA00022833"/>
    </source>
</evidence>
<dbReference type="InterPro" id="IPR013083">
    <property type="entry name" value="Znf_RING/FYVE/PHD"/>
</dbReference>
<dbReference type="SMART" id="SM00360">
    <property type="entry name" value="RRM"/>
    <property type="match status" value="2"/>
</dbReference>
<keyword evidence="6" id="KW-0694">RNA-binding</keyword>
<comment type="caution">
    <text evidence="10">The sequence shown here is derived from an EMBL/GenBank/DDBJ whole genome shotgun (WGS) entry which is preliminary data.</text>
</comment>
<dbReference type="PROSITE" id="PS50089">
    <property type="entry name" value="ZF_RING_2"/>
    <property type="match status" value="1"/>
</dbReference>
<dbReference type="EMBL" id="BDGG01000001">
    <property type="protein sequence ID" value="GAU90268.1"/>
    <property type="molecule type" value="Genomic_DNA"/>
</dbReference>
<keyword evidence="4" id="KW-0539">Nucleus</keyword>
<feature type="domain" description="RRM" evidence="9">
    <location>
        <begin position="323"/>
        <end position="415"/>
    </location>
</feature>
<dbReference type="InterPro" id="IPR000504">
    <property type="entry name" value="RRM_dom"/>
</dbReference>
<dbReference type="InterPro" id="IPR035979">
    <property type="entry name" value="RBD_domain_sf"/>
</dbReference>
<evidence type="ECO:0000313" key="11">
    <source>
        <dbReference type="Proteomes" id="UP000186922"/>
    </source>
</evidence>
<evidence type="ECO:0000256" key="4">
    <source>
        <dbReference type="ARBA" id="ARBA00023242"/>
    </source>
</evidence>
<dbReference type="CDD" id="cd00590">
    <property type="entry name" value="RRM_SF"/>
    <property type="match status" value="1"/>
</dbReference>
<keyword evidence="3" id="KW-0862">Zinc</keyword>
<dbReference type="PANTHER" id="PTHR48033">
    <property type="entry name" value="RNA-BINDING (RRM/RBD/RNP MOTIFS) FAMILY PROTEIN"/>
    <property type="match status" value="1"/>
</dbReference>
<protein>
    <recommendedName>
        <fullName evidence="12">RING-type domain-containing protein</fullName>
    </recommendedName>
</protein>
<feature type="region of interest" description="Disordered" evidence="7">
    <location>
        <begin position="512"/>
        <end position="546"/>
    </location>
</feature>
<dbReference type="Gene3D" id="3.30.40.10">
    <property type="entry name" value="Zinc/RING finger domain, C3HC4 (zinc finger)"/>
    <property type="match status" value="1"/>
</dbReference>
<evidence type="ECO:0000256" key="5">
    <source>
        <dbReference type="PROSITE-ProRule" id="PRU00175"/>
    </source>
</evidence>
<accession>A0A1D1UVU6</accession>
<dbReference type="Pfam" id="PF13920">
    <property type="entry name" value="zf-C3HC4_3"/>
    <property type="match status" value="1"/>
</dbReference>
<evidence type="ECO:0000256" key="2">
    <source>
        <dbReference type="ARBA" id="ARBA00022771"/>
    </source>
</evidence>
<proteinExistence type="predicted"/>
<keyword evidence="11" id="KW-1185">Reference proteome</keyword>
<feature type="domain" description="RING-type" evidence="8">
    <location>
        <begin position="551"/>
        <end position="586"/>
    </location>
</feature>
<keyword evidence="2 5" id="KW-0863">Zinc-finger</keyword>
<evidence type="ECO:0000256" key="1">
    <source>
        <dbReference type="ARBA" id="ARBA00004123"/>
    </source>
</evidence>
<evidence type="ECO:0008006" key="12">
    <source>
        <dbReference type="Google" id="ProtNLM"/>
    </source>
</evidence>
<dbReference type="STRING" id="947166.A0A1D1UVU6"/>
<dbReference type="Pfam" id="PF00076">
    <property type="entry name" value="RRM_1"/>
    <property type="match status" value="1"/>
</dbReference>
<dbReference type="GO" id="GO:0008270">
    <property type="term" value="F:zinc ion binding"/>
    <property type="evidence" value="ECO:0007669"/>
    <property type="project" value="UniProtKB-KW"/>
</dbReference>
<dbReference type="GO" id="GO:0010468">
    <property type="term" value="P:regulation of gene expression"/>
    <property type="evidence" value="ECO:0007669"/>
    <property type="project" value="TreeGrafter"/>
</dbReference>
<evidence type="ECO:0000259" key="9">
    <source>
        <dbReference type="PROSITE" id="PS50102"/>
    </source>
</evidence>
<name>A0A1D1UVU6_RAMVA</name>
<dbReference type="InterPro" id="IPR012677">
    <property type="entry name" value="Nucleotide-bd_a/b_plait_sf"/>
</dbReference>
<dbReference type="PANTHER" id="PTHR48033:SF10">
    <property type="entry name" value="RNA-BINDING PROTEIN SQUID"/>
    <property type="match status" value="1"/>
</dbReference>
<dbReference type="GO" id="GO:0000785">
    <property type="term" value="C:chromatin"/>
    <property type="evidence" value="ECO:0007669"/>
    <property type="project" value="TreeGrafter"/>
</dbReference>
<sequence length="615" mass="69423">MIATAASLVGLEQPCQLVIFTCCTRKNIQLRRFLSNRETQCHFRPSSASRVISGSVSLLSSTGSHFPRLMLPHAPPHVRRSTTDTTPQYLQLTRMPTASRPSTISDMQGHLRFMQPNYGYPILWPPNAGEFQYLHQPVNRHPVIGLPINITPRPRAPGPNFLANYEGTIGFPAEERSIRMVGPSFREIEVPRMPASSQTEFCRRSARGLDYPSNITEFMTDINAPVGFLFNKLEHMSDAIGGKIAACMDADQLVGYIKNLGTTIDKLQNIRIQTDIRIKEITKKDVPAECPVIQPKVPIAVSAEPVISLEPPPERQRKKGISKTIFVRKLPPHITEADLRVHFVQFCDKPSEVSNIKIPRDANKRSKGHAYVNFQHGHIVNKVFAQKLHYVKGTSIELLEYDEEAQQRNKRDYKIFVQGLSSCMSEKDFEKLLVATYGEVEHYWFRPSKNQPTISNACAFLSFKQANVNETILAKRHMTLDGRKYICKKYTQQKNYLEQKKKDGVWWDGKTARTAPHSDTAGDVGSSRARSPGPSPQSKDSKPPSSVADECKVCLDRTTCMLLKPCRHFGSCEECAKVLTECPFCRTPIQICLRNSFLQISFMAAPHSWIPIPFQ</sequence>
<dbReference type="OrthoDB" id="10251804at2759"/>
<gene>
    <name evidence="10" type="primary">RvY_02707</name>
    <name evidence="10" type="synonym">RvY_02707.1</name>
    <name evidence="10" type="ORF">RvY_02707-1</name>
</gene>
<keyword evidence="2 5" id="KW-0479">Metal-binding</keyword>
<organism evidence="10 11">
    <name type="scientific">Ramazzottius varieornatus</name>
    <name type="common">Water bear</name>
    <name type="synonym">Tardigrade</name>
    <dbReference type="NCBI Taxonomy" id="947166"/>
    <lineage>
        <taxon>Eukaryota</taxon>
        <taxon>Metazoa</taxon>
        <taxon>Ecdysozoa</taxon>
        <taxon>Tardigrada</taxon>
        <taxon>Eutardigrada</taxon>
        <taxon>Parachela</taxon>
        <taxon>Hypsibioidea</taxon>
        <taxon>Ramazzottiidae</taxon>
        <taxon>Ramazzottius</taxon>
    </lineage>
</organism>
<dbReference type="AlphaFoldDB" id="A0A1D1UVU6"/>
<comment type="subcellular location">
    <subcellularLocation>
        <location evidence="1">Nucleus</location>
    </subcellularLocation>
</comment>